<sequence length="223" mass="25843">MTSTDRAATTLTTLPEELCLDIVEHLDMASVFALVQTNRFFHRLAEPHNLTQPWLLDDFLCEQQWADRWFRDGYACFTCKKVLDVSHFDFCQTDGDRDKEEGMDEELRFCLPCGVGQGEYPPGREIYLGRRVRWFCAGCKKLREGKYCTTCRLCETCVLKRGEHGCEECDRKPHERIVVGSMAARSVKGNLTIRFTAGRSMIAKEKRGIQLFKRGIRWKNIRT</sequence>
<name>F9X9U7_ZYMTI</name>
<protein>
    <recommendedName>
        <fullName evidence="1">F-box domain-containing protein</fullName>
    </recommendedName>
</protein>
<dbReference type="RefSeq" id="XP_003853193.1">
    <property type="nucleotide sequence ID" value="XM_003853145.1"/>
</dbReference>
<proteinExistence type="predicted"/>
<feature type="domain" description="F-box" evidence="1">
    <location>
        <begin position="8"/>
        <end position="54"/>
    </location>
</feature>
<dbReference type="SUPFAM" id="SSF81383">
    <property type="entry name" value="F-box domain"/>
    <property type="match status" value="1"/>
</dbReference>
<reference evidence="2 3" key="1">
    <citation type="journal article" date="2011" name="PLoS Genet.">
        <title>Finished genome of the fungal wheat pathogen Mycosphaerella graminicola reveals dispensome structure, chromosome plasticity, and stealth pathogenesis.</title>
        <authorList>
            <person name="Goodwin S.B."/>
            <person name="Ben M'barek S."/>
            <person name="Dhillon B."/>
            <person name="Wittenberg A.H.J."/>
            <person name="Crane C.F."/>
            <person name="Hane J.K."/>
            <person name="Foster A.J."/>
            <person name="Van der Lee T.A.J."/>
            <person name="Grimwood J."/>
            <person name="Aerts A."/>
            <person name="Antoniw J."/>
            <person name="Bailey A."/>
            <person name="Bluhm B."/>
            <person name="Bowler J."/>
            <person name="Bristow J."/>
            <person name="van der Burgt A."/>
            <person name="Canto-Canche B."/>
            <person name="Churchill A.C.L."/>
            <person name="Conde-Ferraez L."/>
            <person name="Cools H.J."/>
            <person name="Coutinho P.M."/>
            <person name="Csukai M."/>
            <person name="Dehal P."/>
            <person name="De Wit P."/>
            <person name="Donzelli B."/>
            <person name="van de Geest H.C."/>
            <person name="van Ham R.C.H.J."/>
            <person name="Hammond-Kosack K.E."/>
            <person name="Henrissat B."/>
            <person name="Kilian A."/>
            <person name="Kobayashi A.K."/>
            <person name="Koopmann E."/>
            <person name="Kourmpetis Y."/>
            <person name="Kuzniar A."/>
            <person name="Lindquist E."/>
            <person name="Lombard V."/>
            <person name="Maliepaard C."/>
            <person name="Martins N."/>
            <person name="Mehrabi R."/>
            <person name="Nap J.P.H."/>
            <person name="Ponomarenko A."/>
            <person name="Rudd J.J."/>
            <person name="Salamov A."/>
            <person name="Schmutz J."/>
            <person name="Schouten H.J."/>
            <person name="Shapiro H."/>
            <person name="Stergiopoulos I."/>
            <person name="Torriani S.F.F."/>
            <person name="Tu H."/>
            <person name="de Vries R.P."/>
            <person name="Waalwijk C."/>
            <person name="Ware S.B."/>
            <person name="Wiebenga A."/>
            <person name="Zwiers L.-H."/>
            <person name="Oliver R.P."/>
            <person name="Grigoriev I.V."/>
            <person name="Kema G.H.J."/>
        </authorList>
    </citation>
    <scope>NUCLEOTIDE SEQUENCE [LARGE SCALE GENOMIC DNA]</scope>
    <source>
        <strain evidence="3">CBS 115943 / IPO323</strain>
    </source>
</reference>
<dbReference type="CDD" id="cd09917">
    <property type="entry name" value="F-box_SF"/>
    <property type="match status" value="1"/>
</dbReference>
<dbReference type="InterPro" id="IPR036047">
    <property type="entry name" value="F-box-like_dom_sf"/>
</dbReference>
<dbReference type="Pfam" id="PF12937">
    <property type="entry name" value="F-box-like"/>
    <property type="match status" value="1"/>
</dbReference>
<dbReference type="Gene3D" id="1.20.1280.50">
    <property type="match status" value="1"/>
</dbReference>
<organism evidence="2 3">
    <name type="scientific">Zymoseptoria tritici (strain CBS 115943 / IPO323)</name>
    <name type="common">Speckled leaf blotch fungus</name>
    <name type="synonym">Septoria tritici</name>
    <dbReference type="NCBI Taxonomy" id="336722"/>
    <lineage>
        <taxon>Eukaryota</taxon>
        <taxon>Fungi</taxon>
        <taxon>Dikarya</taxon>
        <taxon>Ascomycota</taxon>
        <taxon>Pezizomycotina</taxon>
        <taxon>Dothideomycetes</taxon>
        <taxon>Dothideomycetidae</taxon>
        <taxon>Mycosphaerellales</taxon>
        <taxon>Mycosphaerellaceae</taxon>
        <taxon>Zymoseptoria</taxon>
    </lineage>
</organism>
<evidence type="ECO:0000313" key="3">
    <source>
        <dbReference type="Proteomes" id="UP000008062"/>
    </source>
</evidence>
<dbReference type="EMBL" id="CM001199">
    <property type="protein sequence ID" value="EGP88169.1"/>
    <property type="molecule type" value="Genomic_DNA"/>
</dbReference>
<evidence type="ECO:0000259" key="1">
    <source>
        <dbReference type="PROSITE" id="PS50181"/>
    </source>
</evidence>
<dbReference type="GeneID" id="13399557"/>
<dbReference type="Proteomes" id="UP000008062">
    <property type="component" value="Chromosome 4"/>
</dbReference>
<accession>F9X9U7</accession>
<dbReference type="PROSITE" id="PS50181">
    <property type="entry name" value="FBOX"/>
    <property type="match status" value="1"/>
</dbReference>
<gene>
    <name evidence="2" type="ORF">MYCGRDRAFT_92924</name>
</gene>
<keyword evidence="3" id="KW-1185">Reference proteome</keyword>
<dbReference type="HOGENOM" id="CLU_1240994_0_0_1"/>
<dbReference type="InterPro" id="IPR001810">
    <property type="entry name" value="F-box_dom"/>
</dbReference>
<dbReference type="InParanoid" id="F9X9U7"/>
<dbReference type="AlphaFoldDB" id="F9X9U7"/>
<evidence type="ECO:0000313" key="2">
    <source>
        <dbReference type="EMBL" id="EGP88169.1"/>
    </source>
</evidence>
<dbReference type="KEGG" id="ztr:MYCGRDRAFT_92924"/>
<dbReference type="OMA" id="LAMELWP"/>